<dbReference type="PANTHER" id="PTHR30126:SF98">
    <property type="entry name" value="HTH-TYPE TRANSCRIPTIONAL ACTIVATOR BAUR"/>
    <property type="match status" value="1"/>
</dbReference>
<dbReference type="Proteomes" id="UP001501600">
    <property type="component" value="Unassembled WGS sequence"/>
</dbReference>
<keyword evidence="3" id="KW-0238">DNA-binding</keyword>
<dbReference type="SUPFAM" id="SSF46785">
    <property type="entry name" value="Winged helix' DNA-binding domain"/>
    <property type="match status" value="1"/>
</dbReference>
<dbReference type="SUPFAM" id="SSF53850">
    <property type="entry name" value="Periplasmic binding protein-like II"/>
    <property type="match status" value="1"/>
</dbReference>
<proteinExistence type="inferred from homology"/>
<evidence type="ECO:0000256" key="1">
    <source>
        <dbReference type="ARBA" id="ARBA00009437"/>
    </source>
</evidence>
<keyword evidence="2" id="KW-0805">Transcription regulation</keyword>
<dbReference type="Gene3D" id="1.10.10.10">
    <property type="entry name" value="Winged helix-like DNA-binding domain superfamily/Winged helix DNA-binding domain"/>
    <property type="match status" value="1"/>
</dbReference>
<accession>A0ABP9S686</accession>
<dbReference type="InterPro" id="IPR005119">
    <property type="entry name" value="LysR_subst-bd"/>
</dbReference>
<dbReference type="Gene3D" id="3.40.190.10">
    <property type="entry name" value="Periplasmic binding protein-like II"/>
    <property type="match status" value="2"/>
</dbReference>
<dbReference type="InterPro" id="IPR036388">
    <property type="entry name" value="WH-like_DNA-bd_sf"/>
</dbReference>
<comment type="similarity">
    <text evidence="1">Belongs to the LysR transcriptional regulatory family.</text>
</comment>
<dbReference type="Pfam" id="PF03466">
    <property type="entry name" value="LysR_substrate"/>
    <property type="match status" value="1"/>
</dbReference>
<dbReference type="InterPro" id="IPR000847">
    <property type="entry name" value="LysR_HTH_N"/>
</dbReference>
<protein>
    <submittedName>
        <fullName evidence="6">LysR family transcriptional regulator</fullName>
    </submittedName>
</protein>
<comment type="caution">
    <text evidence="6">The sequence shown here is derived from an EMBL/GenBank/DDBJ whole genome shotgun (WGS) entry which is preliminary data.</text>
</comment>
<evidence type="ECO:0000256" key="4">
    <source>
        <dbReference type="ARBA" id="ARBA00023163"/>
    </source>
</evidence>
<evidence type="ECO:0000256" key="2">
    <source>
        <dbReference type="ARBA" id="ARBA00023015"/>
    </source>
</evidence>
<dbReference type="CDD" id="cd05466">
    <property type="entry name" value="PBP2_LTTR_substrate"/>
    <property type="match status" value="1"/>
</dbReference>
<reference evidence="7" key="1">
    <citation type="journal article" date="2019" name="Int. J. Syst. Evol. Microbiol.">
        <title>The Global Catalogue of Microorganisms (GCM) 10K type strain sequencing project: providing services to taxonomists for standard genome sequencing and annotation.</title>
        <authorList>
            <consortium name="The Broad Institute Genomics Platform"/>
            <consortium name="The Broad Institute Genome Sequencing Center for Infectious Disease"/>
            <person name="Wu L."/>
            <person name="Ma J."/>
        </authorList>
    </citation>
    <scope>NUCLEOTIDE SEQUENCE [LARGE SCALE GENOMIC DNA]</scope>
    <source>
        <strain evidence="7">JCM 18720</strain>
    </source>
</reference>
<dbReference type="EMBL" id="BAABLF010000011">
    <property type="protein sequence ID" value="GAA5191365.1"/>
    <property type="molecule type" value="Genomic_DNA"/>
</dbReference>
<evidence type="ECO:0000313" key="7">
    <source>
        <dbReference type="Proteomes" id="UP001501600"/>
    </source>
</evidence>
<evidence type="ECO:0000313" key="6">
    <source>
        <dbReference type="EMBL" id="GAA5191365.1"/>
    </source>
</evidence>
<organism evidence="6 7">
    <name type="scientific">Ferrimonas gelatinilytica</name>
    <dbReference type="NCBI Taxonomy" id="1255257"/>
    <lineage>
        <taxon>Bacteria</taxon>
        <taxon>Pseudomonadati</taxon>
        <taxon>Pseudomonadota</taxon>
        <taxon>Gammaproteobacteria</taxon>
        <taxon>Alteromonadales</taxon>
        <taxon>Ferrimonadaceae</taxon>
        <taxon>Ferrimonas</taxon>
    </lineage>
</organism>
<evidence type="ECO:0000259" key="5">
    <source>
        <dbReference type="PROSITE" id="PS50931"/>
    </source>
</evidence>
<dbReference type="InterPro" id="IPR036390">
    <property type="entry name" value="WH_DNA-bd_sf"/>
</dbReference>
<dbReference type="Pfam" id="PF00126">
    <property type="entry name" value="HTH_1"/>
    <property type="match status" value="1"/>
</dbReference>
<keyword evidence="4" id="KW-0804">Transcription</keyword>
<evidence type="ECO:0000256" key="3">
    <source>
        <dbReference type="ARBA" id="ARBA00023125"/>
    </source>
</evidence>
<dbReference type="PANTHER" id="PTHR30126">
    <property type="entry name" value="HTH-TYPE TRANSCRIPTIONAL REGULATOR"/>
    <property type="match status" value="1"/>
</dbReference>
<dbReference type="PROSITE" id="PS50931">
    <property type="entry name" value="HTH_LYSR"/>
    <property type="match status" value="1"/>
</dbReference>
<dbReference type="RefSeq" id="WP_345316724.1">
    <property type="nucleotide sequence ID" value="NZ_BAABLF010000011.1"/>
</dbReference>
<name>A0ABP9S686_9GAMM</name>
<feature type="domain" description="HTH lysR-type" evidence="5">
    <location>
        <begin position="14"/>
        <end position="71"/>
    </location>
</feature>
<keyword evidence="7" id="KW-1185">Reference proteome</keyword>
<gene>
    <name evidence="6" type="ORF">GCM10025772_17940</name>
</gene>
<sequence>MYRAPSLPRPVSDYDIKLLRIFRTVAECGGFAAAESSLNLTRSTISIHIKSLEQRLGLVLCRRGRQGFMLTEPGQKTYQATLELLSALDHFSHQVQDLDPTLRGDLVLWCSDDLALAPPLNLPATIAELARQEPQLQFALQSATLPEIEQALLNEQAHVGLLPHYRNIDGLLYVPLYREQMYLACGRNHPLFGRDDDSLDDEEIDACDTVHPGVELNEIGRKVLRKMRLTARAYHYETRTALVLSGVYLGFFPRTYLAPYLADGRMRLLKPDSRGYPVQLALAYKAGAREKAKAALLKRMLLSKVTEPAPEGSDSSQ</sequence>